<evidence type="ECO:0000256" key="5">
    <source>
        <dbReference type="ARBA" id="ARBA00022917"/>
    </source>
</evidence>
<keyword evidence="4 8" id="KW-0067">ATP-binding</keyword>
<comment type="function">
    <text evidence="8">Catalyzes the attachment of tryptophan to tRNA(Trp).</text>
</comment>
<keyword evidence="3 8" id="KW-0547">Nucleotide-binding</keyword>
<dbReference type="PANTHER" id="PTHR43766">
    <property type="entry name" value="TRYPTOPHAN--TRNA LIGASE, MITOCHONDRIAL"/>
    <property type="match status" value="1"/>
</dbReference>
<dbReference type="PRINTS" id="PR01039">
    <property type="entry name" value="TRNASYNTHTRP"/>
</dbReference>
<dbReference type="GO" id="GO:0004830">
    <property type="term" value="F:tryptophan-tRNA ligase activity"/>
    <property type="evidence" value="ECO:0007669"/>
    <property type="project" value="UniProtKB-UniRule"/>
</dbReference>
<dbReference type="InterPro" id="IPR024109">
    <property type="entry name" value="Trp-tRNA-ligase_bac-type"/>
</dbReference>
<dbReference type="EMBL" id="LCLO01000009">
    <property type="protein sequence ID" value="KKU19164.1"/>
    <property type="molecule type" value="Genomic_DNA"/>
</dbReference>
<feature type="binding site" evidence="8">
    <location>
        <begin position="145"/>
        <end position="147"/>
    </location>
    <ligand>
        <name>ATP</name>
        <dbReference type="ChEBI" id="CHEBI:30616"/>
    </ligand>
</feature>
<accession>A0A0G1NF50</accession>
<dbReference type="GO" id="GO:0005524">
    <property type="term" value="F:ATP binding"/>
    <property type="evidence" value="ECO:0007669"/>
    <property type="project" value="UniProtKB-UniRule"/>
</dbReference>
<reference evidence="10 11" key="1">
    <citation type="journal article" date="2015" name="Nature">
        <title>rRNA introns, odd ribosomes, and small enigmatic genomes across a large radiation of phyla.</title>
        <authorList>
            <person name="Brown C.T."/>
            <person name="Hug L.A."/>
            <person name="Thomas B.C."/>
            <person name="Sharon I."/>
            <person name="Castelle C.J."/>
            <person name="Singh A."/>
            <person name="Wilkins M.J."/>
            <person name="Williams K.H."/>
            <person name="Banfield J.F."/>
        </authorList>
    </citation>
    <scope>NUCLEOTIDE SEQUENCE [LARGE SCALE GENOMIC DNA]</scope>
</reference>
<evidence type="ECO:0000256" key="2">
    <source>
        <dbReference type="ARBA" id="ARBA00022598"/>
    </source>
</evidence>
<keyword evidence="2 8" id="KW-0436">Ligase</keyword>
<keyword evidence="8" id="KW-0963">Cytoplasm</keyword>
<dbReference type="InterPro" id="IPR001412">
    <property type="entry name" value="aa-tRNA-synth_I_CS"/>
</dbReference>
<evidence type="ECO:0000256" key="8">
    <source>
        <dbReference type="HAMAP-Rule" id="MF_00140"/>
    </source>
</evidence>
<feature type="short sequence motif" description="'KMSKS' region" evidence="8">
    <location>
        <begin position="193"/>
        <end position="197"/>
    </location>
</feature>
<dbReference type="InterPro" id="IPR002305">
    <property type="entry name" value="aa-tRNA-synth_Ic"/>
</dbReference>
<dbReference type="PATRIC" id="fig|1618614.3.peg.161"/>
<comment type="catalytic activity">
    <reaction evidence="7 8">
        <text>tRNA(Trp) + L-tryptophan + ATP = L-tryptophyl-tRNA(Trp) + AMP + diphosphate + H(+)</text>
        <dbReference type="Rhea" id="RHEA:24080"/>
        <dbReference type="Rhea" id="RHEA-COMP:9671"/>
        <dbReference type="Rhea" id="RHEA-COMP:9705"/>
        <dbReference type="ChEBI" id="CHEBI:15378"/>
        <dbReference type="ChEBI" id="CHEBI:30616"/>
        <dbReference type="ChEBI" id="CHEBI:33019"/>
        <dbReference type="ChEBI" id="CHEBI:57912"/>
        <dbReference type="ChEBI" id="CHEBI:78442"/>
        <dbReference type="ChEBI" id="CHEBI:78535"/>
        <dbReference type="ChEBI" id="CHEBI:456215"/>
        <dbReference type="EC" id="6.1.1.2"/>
    </reaction>
</comment>
<dbReference type="InterPro" id="IPR014729">
    <property type="entry name" value="Rossmann-like_a/b/a_fold"/>
</dbReference>
<comment type="subcellular location">
    <subcellularLocation>
        <location evidence="8">Cytoplasm</location>
    </subcellularLocation>
</comment>
<feature type="binding site" evidence="8">
    <location>
        <position position="133"/>
    </location>
    <ligand>
        <name>L-tryptophan</name>
        <dbReference type="ChEBI" id="CHEBI:57912"/>
    </ligand>
</feature>
<dbReference type="InterPro" id="IPR050203">
    <property type="entry name" value="Trp-tRNA_synthetase"/>
</dbReference>
<evidence type="ECO:0000256" key="1">
    <source>
        <dbReference type="ARBA" id="ARBA00005594"/>
    </source>
</evidence>
<sequence>MRVLSGVQPSGALHIGNYLAAIKQWIPLQEKHECLFFIVDLHAVTVPYKPQDLRQNVWNAALDYLALGLDPAKSTIFIQSHVHQHAELAWLLETITPLGELERMTQFKEKSKHRQKANVGLGLFAYPALMAADILLYKTELVPVGEDQLQHVELARTLARKFNHLFGRTFPEPKSQVAKIGARIMSLADPTKKMSKSLGPAHFLAIFEPEEDIRQKIKSAVTDSGKEIVYDVKKKPAISNLLTIYSLCADKPISEIEKQYQGKGYAGFKSDLAEVVIETFRPFRRKREELLQNITEVRNILSRGAETARSIAEKTMKEVKEKMGLL</sequence>
<evidence type="ECO:0000313" key="10">
    <source>
        <dbReference type="EMBL" id="KKU19164.1"/>
    </source>
</evidence>
<dbReference type="GO" id="GO:0006436">
    <property type="term" value="P:tryptophanyl-tRNA aminoacylation"/>
    <property type="evidence" value="ECO:0007669"/>
    <property type="project" value="UniProtKB-UniRule"/>
</dbReference>
<dbReference type="InterPro" id="IPR002306">
    <property type="entry name" value="Trp-tRNA-ligase"/>
</dbReference>
<protein>
    <recommendedName>
        <fullName evidence="8">Tryptophan--tRNA ligase</fullName>
        <ecNumber evidence="8">6.1.1.2</ecNumber>
    </recommendedName>
    <alternativeName>
        <fullName evidence="8">Tryptophanyl-tRNA synthetase</fullName>
        <shortName evidence="8">TrpRS</shortName>
    </alternativeName>
</protein>
<comment type="similarity">
    <text evidence="1 8 9">Belongs to the class-I aminoacyl-tRNA synthetase family.</text>
</comment>
<proteinExistence type="inferred from homology"/>
<dbReference type="SUPFAM" id="SSF52374">
    <property type="entry name" value="Nucleotidylyl transferase"/>
    <property type="match status" value="1"/>
</dbReference>
<dbReference type="HAMAP" id="MF_00140_B">
    <property type="entry name" value="Trp_tRNA_synth_B"/>
    <property type="match status" value="1"/>
</dbReference>
<dbReference type="Gene3D" id="3.40.50.620">
    <property type="entry name" value="HUPs"/>
    <property type="match status" value="1"/>
</dbReference>
<dbReference type="AlphaFoldDB" id="A0A0G1NF50"/>
<dbReference type="CDD" id="cd00806">
    <property type="entry name" value="TrpRS_core"/>
    <property type="match status" value="1"/>
</dbReference>
<dbReference type="GO" id="GO:0005829">
    <property type="term" value="C:cytosol"/>
    <property type="evidence" value="ECO:0007669"/>
    <property type="project" value="TreeGrafter"/>
</dbReference>
<feature type="binding site" evidence="8">
    <location>
        <begin position="16"/>
        <end position="17"/>
    </location>
    <ligand>
        <name>ATP</name>
        <dbReference type="ChEBI" id="CHEBI:30616"/>
    </ligand>
</feature>
<dbReference type="Gene3D" id="1.10.240.10">
    <property type="entry name" value="Tyrosyl-Transfer RNA Synthetase"/>
    <property type="match status" value="1"/>
</dbReference>
<keyword evidence="6 8" id="KW-0030">Aminoacyl-tRNA synthetase</keyword>
<feature type="short sequence motif" description="'HIGH' region" evidence="8">
    <location>
        <begin position="9"/>
        <end position="17"/>
    </location>
</feature>
<keyword evidence="5 8" id="KW-0648">Protein biosynthesis</keyword>
<name>A0A0G1NF50_9BACT</name>
<evidence type="ECO:0000256" key="4">
    <source>
        <dbReference type="ARBA" id="ARBA00022840"/>
    </source>
</evidence>
<dbReference type="FunFam" id="1.10.240.10:FF:000002">
    <property type="entry name" value="Tryptophan--tRNA ligase"/>
    <property type="match status" value="1"/>
</dbReference>
<evidence type="ECO:0000256" key="9">
    <source>
        <dbReference type="RuleBase" id="RU363036"/>
    </source>
</evidence>
<evidence type="ECO:0000313" key="11">
    <source>
        <dbReference type="Proteomes" id="UP000034644"/>
    </source>
</evidence>
<comment type="caution">
    <text evidence="10">The sequence shown here is derived from an EMBL/GenBank/DDBJ whole genome shotgun (WGS) entry which is preliminary data.</text>
</comment>
<dbReference type="EC" id="6.1.1.2" evidence="8"/>
<dbReference type="PROSITE" id="PS00178">
    <property type="entry name" value="AA_TRNA_LIGASE_I"/>
    <property type="match status" value="1"/>
</dbReference>
<gene>
    <name evidence="8" type="primary">trpS</name>
    <name evidence="10" type="ORF">UX27_C0009G0004</name>
</gene>
<feature type="binding site" evidence="8">
    <location>
        <begin position="8"/>
        <end position="10"/>
    </location>
    <ligand>
        <name>ATP</name>
        <dbReference type="ChEBI" id="CHEBI:30616"/>
    </ligand>
</feature>
<dbReference type="NCBIfam" id="TIGR00233">
    <property type="entry name" value="trpS"/>
    <property type="match status" value="1"/>
</dbReference>
<feature type="binding site" evidence="8">
    <location>
        <position position="184"/>
    </location>
    <ligand>
        <name>ATP</name>
        <dbReference type="ChEBI" id="CHEBI:30616"/>
    </ligand>
</feature>
<dbReference type="Proteomes" id="UP000034644">
    <property type="component" value="Unassembled WGS sequence"/>
</dbReference>
<evidence type="ECO:0000256" key="6">
    <source>
        <dbReference type="ARBA" id="ARBA00023146"/>
    </source>
</evidence>
<evidence type="ECO:0000256" key="7">
    <source>
        <dbReference type="ARBA" id="ARBA00049929"/>
    </source>
</evidence>
<evidence type="ECO:0000256" key="3">
    <source>
        <dbReference type="ARBA" id="ARBA00022741"/>
    </source>
</evidence>
<organism evidence="10 11">
    <name type="scientific">Candidatus Azambacteria bacterium GW2011_GWA2_45_90</name>
    <dbReference type="NCBI Taxonomy" id="1618614"/>
    <lineage>
        <taxon>Bacteria</taxon>
        <taxon>Candidatus Azamiibacteriota</taxon>
    </lineage>
</organism>
<feature type="binding site" evidence="8">
    <location>
        <begin position="193"/>
        <end position="197"/>
    </location>
    <ligand>
        <name>ATP</name>
        <dbReference type="ChEBI" id="CHEBI:30616"/>
    </ligand>
</feature>
<dbReference type="Pfam" id="PF00579">
    <property type="entry name" value="tRNA-synt_1b"/>
    <property type="match status" value="1"/>
</dbReference>
<comment type="subunit">
    <text evidence="8">Homodimer.</text>
</comment>
<dbReference type="PANTHER" id="PTHR43766:SF1">
    <property type="entry name" value="TRYPTOPHAN--TRNA LIGASE, MITOCHONDRIAL"/>
    <property type="match status" value="1"/>
</dbReference>